<sequence>MFEALKKGAIDLTLKAKGLLTSPESQVYVEDLRKVMMYDGRKCQYPKNYDQIVQSAKIIENRDMHGNAILDKDKNPTYKLLYGQKDENGEQPSFRLSLVTKDKDNDRSYFTINYIDNQGKQIPINELHKSYFEPLGFSRMDLKKHVPIFEAEKTKDPQYPFELTNSSVLTKEVKNKEGKVQEVVDEKGRNGELLYTSDYKKLSTHFSEIRDQNGNLELDKSLISVPIVFATSLAKVCTKLLTSLPIKLGEHLISKQNPIAKSFGYLLFTPAMAVKNSVNMVATILKAPVLLFVADKKKYGDAYFTMWKHQLKGCWEEAKSDFNVIKGEERLKPEQKDHKPLSIVGTWDELNARRPDIEKDLKKQGNDKGVSKSNEILKSPEEEQNKGNEILSDKSKGHVKKLQNERNLQKGQGATHTHSP</sequence>
<reference evidence="2" key="1">
    <citation type="submission" date="2024-01" db="EMBL/GenBank/DDBJ databases">
        <title>Sequencing the genomes of a sandfly, Sergentomyia squamirostris, and its two endosymbionts.</title>
        <authorList>
            <person name="Itokawa K."/>
            <person name="Sanjoba C."/>
        </authorList>
    </citation>
    <scope>NUCLEOTIDE SEQUENCE</scope>
    <source>
        <strain evidence="2">WSSQ</strain>
    </source>
</reference>
<organism evidence="2">
    <name type="scientific">Wolbachia endosymbiont of Sergentomyia squamirostris</name>
    <dbReference type="NCBI Taxonomy" id="3113640"/>
    <lineage>
        <taxon>Bacteria</taxon>
        <taxon>Pseudomonadati</taxon>
        <taxon>Pseudomonadota</taxon>
        <taxon>Alphaproteobacteria</taxon>
        <taxon>Rickettsiales</taxon>
        <taxon>Anaplasmataceae</taxon>
        <taxon>Wolbachieae</taxon>
        <taxon>Wolbachia</taxon>
    </lineage>
</organism>
<protein>
    <submittedName>
        <fullName evidence="2">Uncharacterized protein</fullName>
    </submittedName>
</protein>
<feature type="compositionally biased region" description="Basic and acidic residues" evidence="1">
    <location>
        <begin position="359"/>
        <end position="370"/>
    </location>
</feature>
<evidence type="ECO:0000256" key="1">
    <source>
        <dbReference type="SAM" id="MobiDB-lite"/>
    </source>
</evidence>
<dbReference type="AlphaFoldDB" id="A0AAT9GCR1"/>
<name>A0AAT9GCR1_9RICK</name>
<feature type="compositionally biased region" description="Polar residues" evidence="1">
    <location>
        <begin position="409"/>
        <end position="420"/>
    </location>
</feature>
<feature type="region of interest" description="Disordered" evidence="1">
    <location>
        <begin position="359"/>
        <end position="420"/>
    </location>
</feature>
<dbReference type="EMBL" id="AP029172">
    <property type="protein sequence ID" value="BFD47641.1"/>
    <property type="molecule type" value="Genomic_DNA"/>
</dbReference>
<gene>
    <name evidence="2" type="ORF">DMENIID0003_07150</name>
</gene>
<accession>A0AAT9GCR1</accession>
<feature type="compositionally biased region" description="Basic and acidic residues" evidence="1">
    <location>
        <begin position="378"/>
        <end position="408"/>
    </location>
</feature>
<evidence type="ECO:0000313" key="2">
    <source>
        <dbReference type="EMBL" id="BFD47641.1"/>
    </source>
</evidence>
<proteinExistence type="predicted"/>